<evidence type="ECO:0000313" key="2">
    <source>
        <dbReference type="Proteomes" id="UP000561066"/>
    </source>
</evidence>
<evidence type="ECO:0000313" key="1">
    <source>
        <dbReference type="EMBL" id="MBB2176107.1"/>
    </source>
</evidence>
<proteinExistence type="predicted"/>
<keyword evidence="2" id="KW-1185">Reference proteome</keyword>
<protein>
    <submittedName>
        <fullName evidence="1">Uncharacterized protein</fullName>
    </submittedName>
</protein>
<organism evidence="1 2">
    <name type="scientific">Gluconacetobacter johannae</name>
    <dbReference type="NCBI Taxonomy" id="112140"/>
    <lineage>
        <taxon>Bacteria</taxon>
        <taxon>Pseudomonadati</taxon>
        <taxon>Pseudomonadota</taxon>
        <taxon>Alphaproteobacteria</taxon>
        <taxon>Acetobacterales</taxon>
        <taxon>Acetobacteraceae</taxon>
        <taxon>Gluconacetobacter</taxon>
    </lineage>
</organism>
<reference evidence="1 2" key="1">
    <citation type="submission" date="2020-04" db="EMBL/GenBank/DDBJ databases">
        <title>Description of novel Gluconacetobacter.</title>
        <authorList>
            <person name="Sombolestani A."/>
        </authorList>
    </citation>
    <scope>NUCLEOTIDE SEQUENCE [LARGE SCALE GENOMIC DNA]</scope>
    <source>
        <strain evidence="1 2">LMG 21312</strain>
    </source>
</reference>
<accession>A0A7W4J7H5</accession>
<dbReference type="RefSeq" id="WP_182943470.1">
    <property type="nucleotide sequence ID" value="NZ_JABEQH010000011.1"/>
</dbReference>
<name>A0A7W4J7H5_9PROT</name>
<comment type="caution">
    <text evidence="1">The sequence shown here is derived from an EMBL/GenBank/DDBJ whole genome shotgun (WGS) entry which is preliminary data.</text>
</comment>
<dbReference type="EMBL" id="JABEQH010000011">
    <property type="protein sequence ID" value="MBB2176107.1"/>
    <property type="molecule type" value="Genomic_DNA"/>
</dbReference>
<gene>
    <name evidence="1" type="ORF">HLH21_09210</name>
</gene>
<dbReference type="Proteomes" id="UP000561066">
    <property type="component" value="Unassembled WGS sequence"/>
</dbReference>
<dbReference type="AlphaFoldDB" id="A0A7W4J7H5"/>
<sequence>MAGNGDDDGRIVLDLVDAAAFAGMAGDAGALVLTGQGVLDDAVADPARMGWQDVIALRATLSPFGHGVACVCCVPSGGFTSALSDLFRARVTGQRPWFDRVVIVMPAGQLDDVRRDVTGHRMVAARYRPGLGA</sequence>